<dbReference type="PANTHER" id="PTHR14136">
    <property type="entry name" value="BTB_POZ DOMAIN-CONTAINING PROTEIN KCTD9"/>
    <property type="match status" value="1"/>
</dbReference>
<name>A0A1J5MR46_9BACT</name>
<evidence type="ECO:0000313" key="2">
    <source>
        <dbReference type="EMBL" id="OIQ49062.1"/>
    </source>
</evidence>
<dbReference type="InterPro" id="IPR001646">
    <property type="entry name" value="5peptide_repeat"/>
</dbReference>
<dbReference type="Pfam" id="PF00805">
    <property type="entry name" value="Pentapeptide"/>
    <property type="match status" value="2"/>
</dbReference>
<gene>
    <name evidence="2" type="primary">pipB2</name>
    <name evidence="2" type="ORF">BerOc1_00981</name>
</gene>
<keyword evidence="3" id="KW-1185">Reference proteome</keyword>
<sequence>MEANFEKANLVRADLQVAKFIVANLKDANLQGASLQRTNLVGANLGGANLEKANLRGTNLMGVNLREANLKGTNFEKANFKKANLDEANLQGASLEGADLTDCKFSSRAQLNGLTSRLTSQQEAQAIFLDEKDFYSGWKCHVEGTVWPAAPPMLRLHVDGPPLSLEEWGVLLIALGITCNRIRYLLETSDSQKIVDEAIKGPCFPNDLRRAMRVLAVESGSWEYLIGVALDTFSKKERRFIARVALLLAGCWVAACTFNEATDGISKLRQTPQVETEALTPPPAEEKESPESAPPASDEQLPALQEGTLMVDISEEDRAACAEHFVVPDEVRAELGDKTDLLPQAMAEFIALQAKLQSYGLTMKFSAENVEDA</sequence>
<dbReference type="InterPro" id="IPR051082">
    <property type="entry name" value="Pentapeptide-BTB/POZ_domain"/>
</dbReference>
<dbReference type="EMBL" id="LKAQ01000004">
    <property type="protein sequence ID" value="OIQ49062.1"/>
    <property type="molecule type" value="Genomic_DNA"/>
</dbReference>
<protein>
    <submittedName>
        <fullName evidence="2">Secreted effector protein pipB2</fullName>
    </submittedName>
</protein>
<accession>A0A1J5MR46</accession>
<feature type="region of interest" description="Disordered" evidence="1">
    <location>
        <begin position="269"/>
        <end position="299"/>
    </location>
</feature>
<dbReference type="AlphaFoldDB" id="A0A1J5MR46"/>
<dbReference type="Proteomes" id="UP000181901">
    <property type="component" value="Unassembled WGS sequence"/>
</dbReference>
<reference evidence="2 3" key="1">
    <citation type="submission" date="2015-09" db="EMBL/GenBank/DDBJ databases">
        <title>Genome of Desulfovibrio dechloracetivorans BerOc1, a mercury methylating strain isolated from highly hydrocarbons and metals contaminated coastal sediments.</title>
        <authorList>
            <person name="Goni Urriza M."/>
            <person name="Gassie C."/>
            <person name="Bouchez O."/>
            <person name="Klopp C."/>
            <person name="Ranchou-Peyruse A."/>
            <person name="Remy G."/>
        </authorList>
    </citation>
    <scope>NUCLEOTIDE SEQUENCE [LARGE SCALE GENOMIC DNA]</scope>
    <source>
        <strain evidence="2 3">BerOc1</strain>
    </source>
</reference>
<comment type="caution">
    <text evidence="2">The sequence shown here is derived from an EMBL/GenBank/DDBJ whole genome shotgun (WGS) entry which is preliminary data.</text>
</comment>
<evidence type="ECO:0000256" key="1">
    <source>
        <dbReference type="SAM" id="MobiDB-lite"/>
    </source>
</evidence>
<organism evidence="2 3">
    <name type="scientific">Pseudodesulfovibrio hydrargyri</name>
    <dbReference type="NCBI Taxonomy" id="2125990"/>
    <lineage>
        <taxon>Bacteria</taxon>
        <taxon>Pseudomonadati</taxon>
        <taxon>Thermodesulfobacteriota</taxon>
        <taxon>Desulfovibrionia</taxon>
        <taxon>Desulfovibrionales</taxon>
        <taxon>Desulfovibrionaceae</taxon>
    </lineage>
</organism>
<proteinExistence type="predicted"/>
<dbReference type="SUPFAM" id="SSF141571">
    <property type="entry name" value="Pentapeptide repeat-like"/>
    <property type="match status" value="1"/>
</dbReference>
<dbReference type="Gene3D" id="2.160.20.80">
    <property type="entry name" value="E3 ubiquitin-protein ligase SopA"/>
    <property type="match status" value="1"/>
</dbReference>
<evidence type="ECO:0000313" key="3">
    <source>
        <dbReference type="Proteomes" id="UP000181901"/>
    </source>
</evidence>
<dbReference type="PANTHER" id="PTHR14136:SF17">
    <property type="entry name" value="BTB_POZ DOMAIN-CONTAINING PROTEIN KCTD9"/>
    <property type="match status" value="1"/>
</dbReference>